<proteinExistence type="predicted"/>
<comment type="caution">
    <text evidence="1">The sequence shown here is derived from an EMBL/GenBank/DDBJ whole genome shotgun (WGS) entry which is preliminary data.</text>
</comment>
<keyword evidence="2" id="KW-1185">Reference proteome</keyword>
<dbReference type="EMBL" id="JBHUFD010000003">
    <property type="protein sequence ID" value="MFD1872847.1"/>
    <property type="molecule type" value="Genomic_DNA"/>
</dbReference>
<dbReference type="RefSeq" id="WP_382313316.1">
    <property type="nucleotide sequence ID" value="NZ_JBHUFD010000003.1"/>
</dbReference>
<name>A0ABW4QTT9_9BACT</name>
<dbReference type="PROSITE" id="PS51257">
    <property type="entry name" value="PROKAR_LIPOPROTEIN"/>
    <property type="match status" value="1"/>
</dbReference>
<evidence type="ECO:0008006" key="3">
    <source>
        <dbReference type="Google" id="ProtNLM"/>
    </source>
</evidence>
<organism evidence="1 2">
    <name type="scientific">Hymenobacter bucti</name>
    <dbReference type="NCBI Taxonomy" id="1844114"/>
    <lineage>
        <taxon>Bacteria</taxon>
        <taxon>Pseudomonadati</taxon>
        <taxon>Bacteroidota</taxon>
        <taxon>Cytophagia</taxon>
        <taxon>Cytophagales</taxon>
        <taxon>Hymenobacteraceae</taxon>
        <taxon>Hymenobacter</taxon>
    </lineage>
</organism>
<accession>A0ABW4QTT9</accession>
<gene>
    <name evidence="1" type="ORF">ACFSDX_10430</name>
</gene>
<protein>
    <recommendedName>
        <fullName evidence="3">DUF5007 domain-containing protein</fullName>
    </recommendedName>
</protein>
<evidence type="ECO:0000313" key="2">
    <source>
        <dbReference type="Proteomes" id="UP001597197"/>
    </source>
</evidence>
<reference evidence="2" key="1">
    <citation type="journal article" date="2019" name="Int. J. Syst. Evol. Microbiol.">
        <title>The Global Catalogue of Microorganisms (GCM) 10K type strain sequencing project: providing services to taxonomists for standard genome sequencing and annotation.</title>
        <authorList>
            <consortium name="The Broad Institute Genomics Platform"/>
            <consortium name="The Broad Institute Genome Sequencing Center for Infectious Disease"/>
            <person name="Wu L."/>
            <person name="Ma J."/>
        </authorList>
    </citation>
    <scope>NUCLEOTIDE SEQUENCE [LARGE SCALE GENOMIC DNA]</scope>
    <source>
        <strain evidence="2">CGMCC 1.15795</strain>
    </source>
</reference>
<sequence>MKRLIYFLAVAGTLGSCHKNTVEPNEDTAALRDRFHGQYNIVSATADRAVDLNRDGQASTDLLTEIPNLGRKQSTLNVLIRENGLKWFEDFWPLPAITRNWNYNSPDSVMVAGYLYNPLPRDFTFDKTVTSLLVEPGPADKATGGRTPAPESVTIEGDGQLRVVTLRLLYIGRSWQPVRITTLYKRFTSIT</sequence>
<evidence type="ECO:0000313" key="1">
    <source>
        <dbReference type="EMBL" id="MFD1872847.1"/>
    </source>
</evidence>
<dbReference type="Proteomes" id="UP001597197">
    <property type="component" value="Unassembled WGS sequence"/>
</dbReference>